<organism evidence="2 3">
    <name type="scientific">Cadophora malorum</name>
    <dbReference type="NCBI Taxonomy" id="108018"/>
    <lineage>
        <taxon>Eukaryota</taxon>
        <taxon>Fungi</taxon>
        <taxon>Dikarya</taxon>
        <taxon>Ascomycota</taxon>
        <taxon>Pezizomycotina</taxon>
        <taxon>Leotiomycetes</taxon>
        <taxon>Helotiales</taxon>
        <taxon>Ploettnerulaceae</taxon>
        <taxon>Cadophora</taxon>
    </lineage>
</organism>
<protein>
    <submittedName>
        <fullName evidence="2">Uncharacterized protein</fullName>
    </submittedName>
</protein>
<dbReference type="EMBL" id="JAFJYH010000084">
    <property type="protein sequence ID" value="KAG4420413.1"/>
    <property type="molecule type" value="Genomic_DNA"/>
</dbReference>
<accession>A0A8H7TKG1</accession>
<dbReference type="AlphaFoldDB" id="A0A8H7TKG1"/>
<dbReference type="Proteomes" id="UP000664132">
    <property type="component" value="Unassembled WGS sequence"/>
</dbReference>
<feature type="region of interest" description="Disordered" evidence="1">
    <location>
        <begin position="267"/>
        <end position="290"/>
    </location>
</feature>
<feature type="region of interest" description="Disordered" evidence="1">
    <location>
        <begin position="1"/>
        <end position="223"/>
    </location>
</feature>
<evidence type="ECO:0000313" key="2">
    <source>
        <dbReference type="EMBL" id="KAG4420413.1"/>
    </source>
</evidence>
<feature type="compositionally biased region" description="Polar residues" evidence="1">
    <location>
        <begin position="44"/>
        <end position="59"/>
    </location>
</feature>
<feature type="compositionally biased region" description="Polar residues" evidence="1">
    <location>
        <begin position="208"/>
        <end position="217"/>
    </location>
</feature>
<name>A0A8H7TKG1_9HELO</name>
<feature type="region of interest" description="Disordered" evidence="1">
    <location>
        <begin position="311"/>
        <end position="373"/>
    </location>
</feature>
<keyword evidence="3" id="KW-1185">Reference proteome</keyword>
<comment type="caution">
    <text evidence="2">The sequence shown here is derived from an EMBL/GenBank/DDBJ whole genome shotgun (WGS) entry which is preliminary data.</text>
</comment>
<evidence type="ECO:0000313" key="3">
    <source>
        <dbReference type="Proteomes" id="UP000664132"/>
    </source>
</evidence>
<feature type="compositionally biased region" description="Polar residues" evidence="1">
    <location>
        <begin position="150"/>
        <end position="159"/>
    </location>
</feature>
<feature type="compositionally biased region" description="Basic and acidic residues" evidence="1">
    <location>
        <begin position="182"/>
        <end position="205"/>
    </location>
</feature>
<feature type="compositionally biased region" description="Polar residues" evidence="1">
    <location>
        <begin position="7"/>
        <end position="22"/>
    </location>
</feature>
<proteinExistence type="predicted"/>
<sequence length="461" mass="50150">MFRPSLPHSTYPSFSPHSITNENSRRSPTSPVPPTPEDFPIRTIPNSAISISMSDTQKSIYKPHSEPKQQKTQNCKKQRCPTSTNLLFSEEDHITTDGPWAYPESSHPQNKPRTTERKRRNDHLAINTTLAQAYKPYQALPILTTHRENNAQSEESAGSSPVDGSEESETSSPDTSLLVGNYRDEDGLDEDKKSALEEEEKEGKHCLSGSTEGSPQYSLRLGTLSPEPIAAPKRFIDGEVDVVVEVGADRGQGHGESAFVVMDAESDTADMEDEDEEESVADADEECVSDDELIKIDIDIEGVEGMLNERVNGWGSRRGSRGGRHSESTSVSSSVRDSGDGLFCQSASERDSEDDDESSIPSPPSSPPMAREGVNLDLDSEVEVEMGFVVVDSDADVDEDDLEDRYGGLRGVGEKKGLTGCMGRKKAGIDDGGLRLDGMVWQSVCSKGGEGTGGVWCVRRC</sequence>
<gene>
    <name evidence="2" type="ORF">IFR04_006429</name>
</gene>
<reference evidence="2" key="1">
    <citation type="submission" date="2021-02" db="EMBL/GenBank/DDBJ databases">
        <title>Genome sequence Cadophora malorum strain M34.</title>
        <authorList>
            <person name="Stefanovic E."/>
            <person name="Vu D."/>
            <person name="Scully C."/>
            <person name="Dijksterhuis J."/>
            <person name="Roader J."/>
            <person name="Houbraken J."/>
        </authorList>
    </citation>
    <scope>NUCLEOTIDE SEQUENCE</scope>
    <source>
        <strain evidence="2">M34</strain>
    </source>
</reference>
<evidence type="ECO:0000256" key="1">
    <source>
        <dbReference type="SAM" id="MobiDB-lite"/>
    </source>
</evidence>